<reference evidence="7 8" key="1">
    <citation type="submission" date="2017-01" db="EMBL/GenBank/DDBJ databases">
        <authorList>
            <person name="Mah S.A."/>
            <person name="Swanson W.J."/>
            <person name="Moy G.W."/>
            <person name="Vacquier V.D."/>
        </authorList>
    </citation>
    <scope>NUCLEOTIDE SEQUENCE [LARGE SCALE GENOMIC DNA]</scope>
    <source>
        <strain evidence="7 8">ATCC 29606</strain>
    </source>
</reference>
<dbReference type="RefSeq" id="WP_139326680.1">
    <property type="nucleotide sequence ID" value="NZ_FTMC01000002.1"/>
</dbReference>
<proteinExistence type="predicted"/>
<dbReference type="CDD" id="cd00130">
    <property type="entry name" value="PAS"/>
    <property type="match status" value="1"/>
</dbReference>
<dbReference type="InterPro" id="IPR050469">
    <property type="entry name" value="Diguanylate_Cyclase"/>
</dbReference>
<dbReference type="Gene3D" id="3.30.70.270">
    <property type="match status" value="1"/>
</dbReference>
<dbReference type="Pfam" id="PF00989">
    <property type="entry name" value="PAS"/>
    <property type="match status" value="1"/>
</dbReference>
<dbReference type="PANTHER" id="PTHR45138:SF9">
    <property type="entry name" value="DIGUANYLATE CYCLASE DGCM-RELATED"/>
    <property type="match status" value="1"/>
</dbReference>
<sequence length="304" mass="33516">MTTPDGLVAPTPTRERFVDSVPLGMCVLDERGCILQVSPGLLGSLGFRPEQLIGQAFGPLLPHGMRLALVRGHRQLIEQGGVLQGECVLLDGQGHARAMLLEACRLDADAGDRRVLVVLVDIGARKARERELQERNRVLARMAAADSLTGLYNRRRTLEVLQRLLRAANRYQRPLVVAMIDLDDFKGVNDRHGHVVGDEVLVAFARLLKTLSRDSDCAGRIGGEEFLLVLPESDCDGASRLLDRLREACQSLRFSAPGLRINFSAGLYSRRPGDAITTLLRHADQALYAAKRQGRARQCVWPTD</sequence>
<dbReference type="FunFam" id="3.30.70.270:FF:000001">
    <property type="entry name" value="Diguanylate cyclase domain protein"/>
    <property type="match status" value="1"/>
</dbReference>
<name>A0A1N6P4F5_9PSED</name>
<dbReference type="PANTHER" id="PTHR45138">
    <property type="entry name" value="REGULATORY COMPONENTS OF SENSORY TRANSDUCTION SYSTEM"/>
    <property type="match status" value="1"/>
</dbReference>
<dbReference type="InterPro" id="IPR000014">
    <property type="entry name" value="PAS"/>
</dbReference>
<dbReference type="EC" id="2.7.7.65" evidence="3"/>
<dbReference type="InterPro" id="IPR029787">
    <property type="entry name" value="Nucleotide_cyclase"/>
</dbReference>
<dbReference type="SUPFAM" id="SSF55785">
    <property type="entry name" value="PYP-like sensor domain (PAS domain)"/>
    <property type="match status" value="1"/>
</dbReference>
<evidence type="ECO:0000313" key="7">
    <source>
        <dbReference type="EMBL" id="SIP99157.1"/>
    </source>
</evidence>
<dbReference type="GO" id="GO:0043709">
    <property type="term" value="P:cell adhesion involved in single-species biofilm formation"/>
    <property type="evidence" value="ECO:0007669"/>
    <property type="project" value="TreeGrafter"/>
</dbReference>
<dbReference type="GO" id="GO:0006355">
    <property type="term" value="P:regulation of DNA-templated transcription"/>
    <property type="evidence" value="ECO:0007669"/>
    <property type="project" value="InterPro"/>
</dbReference>
<evidence type="ECO:0000259" key="6">
    <source>
        <dbReference type="PROSITE" id="PS50887"/>
    </source>
</evidence>
<evidence type="ECO:0000256" key="2">
    <source>
        <dbReference type="ARBA" id="ARBA00004533"/>
    </source>
</evidence>
<dbReference type="InterPro" id="IPR035965">
    <property type="entry name" value="PAS-like_dom_sf"/>
</dbReference>
<dbReference type="NCBIfam" id="TIGR00229">
    <property type="entry name" value="sensory_box"/>
    <property type="match status" value="1"/>
</dbReference>
<evidence type="ECO:0000256" key="3">
    <source>
        <dbReference type="ARBA" id="ARBA00012528"/>
    </source>
</evidence>
<dbReference type="SUPFAM" id="SSF55073">
    <property type="entry name" value="Nucleotide cyclase"/>
    <property type="match status" value="1"/>
</dbReference>
<dbReference type="SMART" id="SM00091">
    <property type="entry name" value="PAS"/>
    <property type="match status" value="1"/>
</dbReference>
<evidence type="ECO:0000313" key="8">
    <source>
        <dbReference type="Proteomes" id="UP000186079"/>
    </source>
</evidence>
<dbReference type="AlphaFoldDB" id="A0A1N6P4F5"/>
<dbReference type="SMART" id="SM00267">
    <property type="entry name" value="GGDEF"/>
    <property type="match status" value="1"/>
</dbReference>
<comment type="cofactor">
    <cofactor evidence="1">
        <name>Mg(2+)</name>
        <dbReference type="ChEBI" id="CHEBI:18420"/>
    </cofactor>
</comment>
<protein>
    <recommendedName>
        <fullName evidence="3">diguanylate cyclase</fullName>
        <ecNumber evidence="3">2.7.7.65</ecNumber>
    </recommendedName>
</protein>
<organism evidence="7 8">
    <name type="scientific">Pseudomonas flexibilis</name>
    <dbReference type="NCBI Taxonomy" id="706570"/>
    <lineage>
        <taxon>Bacteria</taxon>
        <taxon>Pseudomonadati</taxon>
        <taxon>Pseudomonadota</taxon>
        <taxon>Gammaproteobacteria</taxon>
        <taxon>Pseudomonadales</taxon>
        <taxon>Pseudomonadaceae</taxon>
        <taxon>Pseudomonas</taxon>
    </lineage>
</organism>
<evidence type="ECO:0000259" key="5">
    <source>
        <dbReference type="PROSITE" id="PS50112"/>
    </source>
</evidence>
<comment type="subcellular location">
    <subcellularLocation>
        <location evidence="2">Cell inner membrane</location>
    </subcellularLocation>
</comment>
<dbReference type="NCBIfam" id="TIGR00254">
    <property type="entry name" value="GGDEF"/>
    <property type="match status" value="1"/>
</dbReference>
<dbReference type="Proteomes" id="UP000186079">
    <property type="component" value="Unassembled WGS sequence"/>
</dbReference>
<dbReference type="Gene3D" id="3.30.450.20">
    <property type="entry name" value="PAS domain"/>
    <property type="match status" value="1"/>
</dbReference>
<dbReference type="Pfam" id="PF00990">
    <property type="entry name" value="GGDEF"/>
    <property type="match status" value="1"/>
</dbReference>
<evidence type="ECO:0000256" key="1">
    <source>
        <dbReference type="ARBA" id="ARBA00001946"/>
    </source>
</evidence>
<evidence type="ECO:0000256" key="4">
    <source>
        <dbReference type="ARBA" id="ARBA00034247"/>
    </source>
</evidence>
<dbReference type="InterPro" id="IPR000160">
    <property type="entry name" value="GGDEF_dom"/>
</dbReference>
<dbReference type="PROSITE" id="PS50112">
    <property type="entry name" value="PAS"/>
    <property type="match status" value="1"/>
</dbReference>
<comment type="catalytic activity">
    <reaction evidence="4">
        <text>2 GTP = 3',3'-c-di-GMP + 2 diphosphate</text>
        <dbReference type="Rhea" id="RHEA:24898"/>
        <dbReference type="ChEBI" id="CHEBI:33019"/>
        <dbReference type="ChEBI" id="CHEBI:37565"/>
        <dbReference type="ChEBI" id="CHEBI:58805"/>
        <dbReference type="EC" id="2.7.7.65"/>
    </reaction>
</comment>
<dbReference type="PROSITE" id="PS50887">
    <property type="entry name" value="GGDEF"/>
    <property type="match status" value="1"/>
</dbReference>
<dbReference type="GO" id="GO:1902201">
    <property type="term" value="P:negative regulation of bacterial-type flagellum-dependent cell motility"/>
    <property type="evidence" value="ECO:0007669"/>
    <property type="project" value="TreeGrafter"/>
</dbReference>
<dbReference type="GO" id="GO:0052621">
    <property type="term" value="F:diguanylate cyclase activity"/>
    <property type="evidence" value="ECO:0007669"/>
    <property type="project" value="UniProtKB-EC"/>
</dbReference>
<dbReference type="InterPro" id="IPR013767">
    <property type="entry name" value="PAS_fold"/>
</dbReference>
<dbReference type="CDD" id="cd01949">
    <property type="entry name" value="GGDEF"/>
    <property type="match status" value="1"/>
</dbReference>
<dbReference type="InterPro" id="IPR043128">
    <property type="entry name" value="Rev_trsase/Diguanyl_cyclase"/>
</dbReference>
<dbReference type="EMBL" id="FTMC01000002">
    <property type="protein sequence ID" value="SIP99157.1"/>
    <property type="molecule type" value="Genomic_DNA"/>
</dbReference>
<feature type="domain" description="PAS" evidence="5">
    <location>
        <begin position="15"/>
        <end position="55"/>
    </location>
</feature>
<feature type="domain" description="GGDEF" evidence="6">
    <location>
        <begin position="173"/>
        <end position="303"/>
    </location>
</feature>
<gene>
    <name evidence="7" type="ORF">SAMN05421672_10212</name>
</gene>
<accession>A0A1N6P4F5</accession>
<dbReference type="GO" id="GO:0005886">
    <property type="term" value="C:plasma membrane"/>
    <property type="evidence" value="ECO:0007669"/>
    <property type="project" value="UniProtKB-SubCell"/>
</dbReference>